<evidence type="ECO:0000256" key="1">
    <source>
        <dbReference type="ARBA" id="ARBA00004651"/>
    </source>
</evidence>
<evidence type="ECO:0000256" key="3">
    <source>
        <dbReference type="ARBA" id="ARBA00022448"/>
    </source>
</evidence>
<comment type="similarity">
    <text evidence="2">Belongs to the CitM (TC 2.A.11) transporter family.</text>
</comment>
<evidence type="ECO:0000256" key="6">
    <source>
        <dbReference type="ARBA" id="ARBA00022989"/>
    </source>
</evidence>
<evidence type="ECO:0000256" key="5">
    <source>
        <dbReference type="ARBA" id="ARBA00022692"/>
    </source>
</evidence>
<dbReference type="InterPro" id="IPR004680">
    <property type="entry name" value="Cit_transptr-like_dom"/>
</dbReference>
<dbReference type="AlphaFoldDB" id="A0A1G9HZ75"/>
<dbReference type="InterPro" id="IPR051475">
    <property type="entry name" value="Diverse_Ion_Transporter"/>
</dbReference>
<evidence type="ECO:0000256" key="2">
    <source>
        <dbReference type="ARBA" id="ARBA00009843"/>
    </source>
</evidence>
<sequence>MTVLAYVALAVFLAAYALIATEKVHRVAAALGAAGIMLLIHATDAGAAFFDDRTGVDWNVIFLLLGMMIIVGVLKQTGVFEYLAIWAAKRARGRPFRLMALLVLITAGASAMLDNVTTVLLIAPVTFLVCERLALSVAPFLIAEAMASNIGGAATLVGDPPNIIIASRGGLTFNDFLVHMAPLIVVLIAVFLGLCRWLFRKSFRYDPDRAAEIMALNEREAIADRRLLWQSLTVLALVMVAFVLHPVLHYEPSVVALLGAGVLVAATKVTTEEAIAEVEWPTLVFFCGLFVMVGALVETGVIGQVSKAVAEATHGQLGLTTMLLLWGSAALSAVVDNIPYVATMSPIVHDLVQANGGDGPAQVLWWALAIGADLGGNATAVGAAANVVIIGIAARNGTPISFWQFTRYGIVVTLVTVAISTPYLLLRYLI</sequence>
<dbReference type="PANTHER" id="PTHR43568:SF1">
    <property type="entry name" value="P PROTEIN"/>
    <property type="match status" value="1"/>
</dbReference>
<dbReference type="STRING" id="683260.SAMN05421874_11743"/>
<feature type="transmembrane region" description="Helical" evidence="8">
    <location>
        <begin position="62"/>
        <end position="86"/>
    </location>
</feature>
<feature type="transmembrane region" description="Helical" evidence="8">
    <location>
        <begin position="405"/>
        <end position="426"/>
    </location>
</feature>
<dbReference type="CDD" id="cd01116">
    <property type="entry name" value="P_permease"/>
    <property type="match status" value="1"/>
</dbReference>
<dbReference type="PANTHER" id="PTHR43568">
    <property type="entry name" value="P PROTEIN"/>
    <property type="match status" value="1"/>
</dbReference>
<feature type="transmembrane region" description="Helical" evidence="8">
    <location>
        <begin position="254"/>
        <end position="271"/>
    </location>
</feature>
<feature type="transmembrane region" description="Helical" evidence="8">
    <location>
        <begin position="227"/>
        <end position="248"/>
    </location>
</feature>
<feature type="transmembrane region" description="Helical" evidence="8">
    <location>
        <begin position="363"/>
        <end position="393"/>
    </location>
</feature>
<evidence type="ECO:0000256" key="8">
    <source>
        <dbReference type="SAM" id="Phobius"/>
    </source>
</evidence>
<feature type="transmembrane region" description="Helical" evidence="8">
    <location>
        <begin position="283"/>
        <end position="303"/>
    </location>
</feature>
<protein>
    <submittedName>
        <fullName evidence="10">Na+/H+ antiporter NhaD</fullName>
    </submittedName>
</protein>
<dbReference type="Pfam" id="PF03600">
    <property type="entry name" value="CitMHS"/>
    <property type="match status" value="1"/>
</dbReference>
<reference evidence="10 11" key="1">
    <citation type="submission" date="2016-10" db="EMBL/GenBank/DDBJ databases">
        <authorList>
            <person name="de Groot N.N."/>
        </authorList>
    </citation>
    <scope>NUCLEOTIDE SEQUENCE [LARGE SCALE GENOMIC DNA]</scope>
    <source>
        <strain evidence="10 11">CGMCC 4.5681</strain>
    </source>
</reference>
<evidence type="ECO:0000256" key="7">
    <source>
        <dbReference type="ARBA" id="ARBA00023136"/>
    </source>
</evidence>
<evidence type="ECO:0000313" key="11">
    <source>
        <dbReference type="Proteomes" id="UP000198683"/>
    </source>
</evidence>
<dbReference type="PRINTS" id="PR00758">
    <property type="entry name" value="ARSENICPUMP"/>
</dbReference>
<dbReference type="RefSeq" id="WP_090769452.1">
    <property type="nucleotide sequence ID" value="NZ_FNFB01000017.1"/>
</dbReference>
<feature type="transmembrane region" description="Helical" evidence="8">
    <location>
        <begin position="323"/>
        <end position="342"/>
    </location>
</feature>
<keyword evidence="11" id="KW-1185">Reference proteome</keyword>
<gene>
    <name evidence="10" type="ORF">SAMN05421874_11743</name>
</gene>
<keyword evidence="6 8" id="KW-1133">Transmembrane helix</keyword>
<dbReference type="EMBL" id="FNFB01000017">
    <property type="protein sequence ID" value="SDL18096.1"/>
    <property type="molecule type" value="Genomic_DNA"/>
</dbReference>
<dbReference type="GO" id="GO:0005886">
    <property type="term" value="C:plasma membrane"/>
    <property type="evidence" value="ECO:0007669"/>
    <property type="project" value="UniProtKB-SubCell"/>
</dbReference>
<proteinExistence type="inferred from homology"/>
<feature type="transmembrane region" description="Helical" evidence="8">
    <location>
        <begin position="98"/>
        <end position="121"/>
    </location>
</feature>
<evidence type="ECO:0000313" key="10">
    <source>
        <dbReference type="EMBL" id="SDL18096.1"/>
    </source>
</evidence>
<dbReference type="InterPro" id="IPR000802">
    <property type="entry name" value="Arsenical_pump_ArsB"/>
</dbReference>
<accession>A0A1G9HZ75</accession>
<comment type="subcellular location">
    <subcellularLocation>
        <location evidence="1">Cell membrane</location>
        <topology evidence="1">Multi-pass membrane protein</topology>
    </subcellularLocation>
</comment>
<name>A0A1G9HZ75_9ACTN</name>
<dbReference type="Proteomes" id="UP000198683">
    <property type="component" value="Unassembled WGS sequence"/>
</dbReference>
<keyword evidence="5 8" id="KW-0812">Transmembrane</keyword>
<dbReference type="GO" id="GO:0015105">
    <property type="term" value="F:arsenite transmembrane transporter activity"/>
    <property type="evidence" value="ECO:0007669"/>
    <property type="project" value="InterPro"/>
</dbReference>
<evidence type="ECO:0000259" key="9">
    <source>
        <dbReference type="Pfam" id="PF03600"/>
    </source>
</evidence>
<feature type="transmembrane region" description="Helical" evidence="8">
    <location>
        <begin position="27"/>
        <end position="50"/>
    </location>
</feature>
<evidence type="ECO:0000256" key="4">
    <source>
        <dbReference type="ARBA" id="ARBA00022475"/>
    </source>
</evidence>
<keyword evidence="7 8" id="KW-0472">Membrane</keyword>
<keyword evidence="4" id="KW-1003">Cell membrane</keyword>
<feature type="transmembrane region" description="Helical" evidence="8">
    <location>
        <begin position="176"/>
        <end position="199"/>
    </location>
</feature>
<keyword evidence="3" id="KW-0813">Transport</keyword>
<feature type="domain" description="Citrate transporter-like" evidence="9">
    <location>
        <begin position="16"/>
        <end position="371"/>
    </location>
</feature>
<organism evidence="10 11">
    <name type="scientific">Nonomuraea maritima</name>
    <dbReference type="NCBI Taxonomy" id="683260"/>
    <lineage>
        <taxon>Bacteria</taxon>
        <taxon>Bacillati</taxon>
        <taxon>Actinomycetota</taxon>
        <taxon>Actinomycetes</taxon>
        <taxon>Streptosporangiales</taxon>
        <taxon>Streptosporangiaceae</taxon>
        <taxon>Nonomuraea</taxon>
    </lineage>
</organism>
<dbReference type="OrthoDB" id="9809303at2"/>